<evidence type="ECO:0000256" key="6">
    <source>
        <dbReference type="ARBA" id="ARBA00023211"/>
    </source>
</evidence>
<evidence type="ECO:0000256" key="5">
    <source>
        <dbReference type="ARBA" id="ARBA00022842"/>
    </source>
</evidence>
<comment type="caution">
    <text evidence="8">The sequence shown here is derived from an EMBL/GenBank/DDBJ whole genome shotgun (WGS) entry which is preliminary data.</text>
</comment>
<protein>
    <submittedName>
        <fullName evidence="8">NUDIX domain-containing protein</fullName>
    </submittedName>
</protein>
<dbReference type="Proteomes" id="UP000233786">
    <property type="component" value="Unassembled WGS sequence"/>
</dbReference>
<evidence type="ECO:0000313" key="8">
    <source>
        <dbReference type="EMBL" id="PKW13793.1"/>
    </source>
</evidence>
<evidence type="ECO:0000313" key="9">
    <source>
        <dbReference type="Proteomes" id="UP000233786"/>
    </source>
</evidence>
<dbReference type="Gene3D" id="3.90.79.10">
    <property type="entry name" value="Nucleoside Triphosphate Pyrophosphohydrolase"/>
    <property type="match status" value="1"/>
</dbReference>
<dbReference type="InterPro" id="IPR045121">
    <property type="entry name" value="CoAse"/>
</dbReference>
<dbReference type="CDD" id="cd03426">
    <property type="entry name" value="NUDIX_CoAse_Nudt7"/>
    <property type="match status" value="1"/>
</dbReference>
<dbReference type="Pfam" id="PF00293">
    <property type="entry name" value="NUDIX"/>
    <property type="match status" value="1"/>
</dbReference>
<proteinExistence type="predicted"/>
<evidence type="ECO:0000256" key="3">
    <source>
        <dbReference type="ARBA" id="ARBA00022723"/>
    </source>
</evidence>
<keyword evidence="5" id="KW-0460">Magnesium</keyword>
<keyword evidence="3" id="KW-0479">Metal-binding</keyword>
<keyword evidence="9" id="KW-1185">Reference proteome</keyword>
<dbReference type="RefSeq" id="WP_010307883.1">
    <property type="nucleotide sequence ID" value="NZ_CP061007.1"/>
</dbReference>
<comment type="cofactor">
    <cofactor evidence="1">
        <name>Mn(2+)</name>
        <dbReference type="ChEBI" id="CHEBI:29035"/>
    </cofactor>
</comment>
<dbReference type="PANTHER" id="PTHR12992">
    <property type="entry name" value="NUDIX HYDROLASE"/>
    <property type="match status" value="1"/>
</dbReference>
<comment type="cofactor">
    <cofactor evidence="2">
        <name>Mg(2+)</name>
        <dbReference type="ChEBI" id="CHEBI:18420"/>
    </cofactor>
</comment>
<organism evidence="8 9">
    <name type="scientific">Saccharopolyspora spinosa</name>
    <dbReference type="NCBI Taxonomy" id="60894"/>
    <lineage>
        <taxon>Bacteria</taxon>
        <taxon>Bacillati</taxon>
        <taxon>Actinomycetota</taxon>
        <taxon>Actinomycetes</taxon>
        <taxon>Pseudonocardiales</taxon>
        <taxon>Pseudonocardiaceae</taxon>
        <taxon>Saccharopolyspora</taxon>
    </lineage>
</organism>
<dbReference type="InterPro" id="IPR000086">
    <property type="entry name" value="NUDIX_hydrolase_dom"/>
</dbReference>
<dbReference type="OrthoDB" id="9802805at2"/>
<dbReference type="GO" id="GO:0010945">
    <property type="term" value="F:coenzyme A diphosphatase activity"/>
    <property type="evidence" value="ECO:0007669"/>
    <property type="project" value="InterPro"/>
</dbReference>
<dbReference type="PANTHER" id="PTHR12992:SF11">
    <property type="entry name" value="MITOCHONDRIAL COENZYME A DIPHOSPHATASE NUDT8"/>
    <property type="match status" value="1"/>
</dbReference>
<dbReference type="PROSITE" id="PS51462">
    <property type="entry name" value="NUDIX"/>
    <property type="match status" value="1"/>
</dbReference>
<dbReference type="EMBL" id="PJNB01000001">
    <property type="protein sequence ID" value="PKW13793.1"/>
    <property type="molecule type" value="Genomic_DNA"/>
</dbReference>
<evidence type="ECO:0000256" key="4">
    <source>
        <dbReference type="ARBA" id="ARBA00022801"/>
    </source>
</evidence>
<dbReference type="InterPro" id="IPR015797">
    <property type="entry name" value="NUDIX_hydrolase-like_dom_sf"/>
</dbReference>
<evidence type="ECO:0000256" key="1">
    <source>
        <dbReference type="ARBA" id="ARBA00001936"/>
    </source>
</evidence>
<evidence type="ECO:0000256" key="2">
    <source>
        <dbReference type="ARBA" id="ARBA00001946"/>
    </source>
</evidence>
<sequence length="236" mass="25179">MNQLRTGPLVDPVELPGWLQGLVKRSADLDPGNFGWPRASPPADARPAAVLVVFGEGPNGPDVLLLRRADGLSSHPGQVAFPGGSLDDVDRGPVDAALREAVEEVGLRPEGVRPVATLPELHVAHSGFRVTPVLAHWVEPSPVAPVDPGETAAVARVPISWLTDPANRLRVELAGRHPSPAFLVPGMLVWGFTGGLLSGLLDLAGWSRRWNRADVRELDEAWRAAEEAEDIGFGRS</sequence>
<dbReference type="AlphaFoldDB" id="A0A2N3XSZ3"/>
<gene>
    <name evidence="8" type="ORF">A8926_1352</name>
</gene>
<accession>A0A2N3XSZ3</accession>
<feature type="domain" description="Nudix hydrolase" evidence="7">
    <location>
        <begin position="44"/>
        <end position="184"/>
    </location>
</feature>
<dbReference type="GO" id="GO:0046872">
    <property type="term" value="F:metal ion binding"/>
    <property type="evidence" value="ECO:0007669"/>
    <property type="project" value="UniProtKB-KW"/>
</dbReference>
<evidence type="ECO:0000259" key="7">
    <source>
        <dbReference type="PROSITE" id="PS51462"/>
    </source>
</evidence>
<keyword evidence="4" id="KW-0378">Hydrolase</keyword>
<name>A0A2N3XSZ3_SACSN</name>
<reference evidence="8" key="1">
    <citation type="submission" date="2017-12" db="EMBL/GenBank/DDBJ databases">
        <title>Sequencing the genomes of 1000 Actinobacteria strains.</title>
        <authorList>
            <person name="Klenk H.-P."/>
        </authorList>
    </citation>
    <scope>NUCLEOTIDE SEQUENCE [LARGE SCALE GENOMIC DNA]</scope>
    <source>
        <strain evidence="8">DSM 44228</strain>
    </source>
</reference>
<dbReference type="STRING" id="994479.GCA_000194155_04070"/>
<keyword evidence="6" id="KW-0464">Manganese</keyword>
<dbReference type="SUPFAM" id="SSF55811">
    <property type="entry name" value="Nudix"/>
    <property type="match status" value="1"/>
</dbReference>